<dbReference type="OrthoDB" id="8779193at2"/>
<proteinExistence type="predicted"/>
<dbReference type="STRING" id="756272.Plabr_4641"/>
<reference evidence="2" key="1">
    <citation type="submission" date="2011-02" db="EMBL/GenBank/DDBJ databases">
        <title>The complete genome of Planctomyces brasiliensis DSM 5305.</title>
        <authorList>
            <person name="Lucas S."/>
            <person name="Copeland A."/>
            <person name="Lapidus A."/>
            <person name="Bruce D."/>
            <person name="Goodwin L."/>
            <person name="Pitluck S."/>
            <person name="Kyrpides N."/>
            <person name="Mavromatis K."/>
            <person name="Pagani I."/>
            <person name="Ivanova N."/>
            <person name="Ovchinnikova G."/>
            <person name="Lu M."/>
            <person name="Detter J.C."/>
            <person name="Han C."/>
            <person name="Land M."/>
            <person name="Hauser L."/>
            <person name="Markowitz V."/>
            <person name="Cheng J.-F."/>
            <person name="Hugenholtz P."/>
            <person name="Woyke T."/>
            <person name="Wu D."/>
            <person name="Tindall B."/>
            <person name="Pomrenke H.G."/>
            <person name="Brambilla E."/>
            <person name="Klenk H.-P."/>
            <person name="Eisen J.A."/>
        </authorList>
    </citation>
    <scope>NUCLEOTIDE SEQUENCE [LARGE SCALE GENOMIC DNA]</scope>
    <source>
        <strain evidence="2">ATCC 49424 / DSM 5305 / JCM 21570 / NBRC 103401 / IFAM 1448</strain>
    </source>
</reference>
<sequence length="141" mass="16443">MEPREFSQRNNFEHWLVLMDDFLELFIARFPQEERALLDFTPESLDIVEAWILRTYADMDEMLAPEETQTVNCVACYVGETYRKHLGAKWDIRLDDPSFAFYGIPILVNSEDSTIDCPLTLVTASADRRNGQYLRTVLENL</sequence>
<dbReference type="HOGENOM" id="CLU_1793378_0_0_0"/>
<accession>F0SPA4</accession>
<dbReference type="AlphaFoldDB" id="F0SPA4"/>
<dbReference type="RefSeq" id="WP_013630916.1">
    <property type="nucleotide sequence ID" value="NC_015174.1"/>
</dbReference>
<name>F0SPA4_RUBBR</name>
<dbReference type="EMBL" id="CP002546">
    <property type="protein sequence ID" value="ADY62212.1"/>
    <property type="molecule type" value="Genomic_DNA"/>
</dbReference>
<evidence type="ECO:0000313" key="2">
    <source>
        <dbReference type="Proteomes" id="UP000006860"/>
    </source>
</evidence>
<organism evidence="1 2">
    <name type="scientific">Rubinisphaera brasiliensis (strain ATCC 49424 / DSM 5305 / JCM 21570 / IAM 15109 / NBRC 103401 / IFAM 1448)</name>
    <name type="common">Planctomyces brasiliensis</name>
    <dbReference type="NCBI Taxonomy" id="756272"/>
    <lineage>
        <taxon>Bacteria</taxon>
        <taxon>Pseudomonadati</taxon>
        <taxon>Planctomycetota</taxon>
        <taxon>Planctomycetia</taxon>
        <taxon>Planctomycetales</taxon>
        <taxon>Planctomycetaceae</taxon>
        <taxon>Rubinisphaera</taxon>
    </lineage>
</organism>
<gene>
    <name evidence="1" type="ordered locus">Plabr_4641</name>
</gene>
<evidence type="ECO:0000313" key="1">
    <source>
        <dbReference type="EMBL" id="ADY62212.1"/>
    </source>
</evidence>
<dbReference type="eggNOG" id="ENOG50336P1">
    <property type="taxonomic scope" value="Bacteria"/>
</dbReference>
<protein>
    <submittedName>
        <fullName evidence="1">Uncharacterized protein</fullName>
    </submittedName>
</protein>
<dbReference type="KEGG" id="pbs:Plabr_4641"/>
<dbReference type="Proteomes" id="UP000006860">
    <property type="component" value="Chromosome"/>
</dbReference>
<keyword evidence="2" id="KW-1185">Reference proteome</keyword>